<evidence type="ECO:0000256" key="8">
    <source>
        <dbReference type="ARBA" id="ARBA00023125"/>
    </source>
</evidence>
<organism evidence="13">
    <name type="scientific">hydrothermal vent metagenome</name>
    <dbReference type="NCBI Taxonomy" id="652676"/>
    <lineage>
        <taxon>unclassified sequences</taxon>
        <taxon>metagenomes</taxon>
        <taxon>ecological metagenomes</taxon>
    </lineage>
</organism>
<keyword evidence="4" id="KW-0963">Cytoplasm</keyword>
<dbReference type="GO" id="GO:0006310">
    <property type="term" value="P:DNA recombination"/>
    <property type="evidence" value="ECO:0007669"/>
    <property type="project" value="UniProtKB-KW"/>
</dbReference>
<dbReference type="InterPro" id="IPR013762">
    <property type="entry name" value="Integrase-like_cat_sf"/>
</dbReference>
<dbReference type="GO" id="GO:0051301">
    <property type="term" value="P:cell division"/>
    <property type="evidence" value="ECO:0007669"/>
    <property type="project" value="UniProtKB-KW"/>
</dbReference>
<evidence type="ECO:0000313" key="13">
    <source>
        <dbReference type="EMBL" id="VAX13793.1"/>
    </source>
</evidence>
<dbReference type="InterPro" id="IPR050090">
    <property type="entry name" value="Tyrosine_recombinase_XerCD"/>
</dbReference>
<dbReference type="InterPro" id="IPR011010">
    <property type="entry name" value="DNA_brk_join_enz"/>
</dbReference>
<dbReference type="PANTHER" id="PTHR30349">
    <property type="entry name" value="PHAGE INTEGRASE-RELATED"/>
    <property type="match status" value="1"/>
</dbReference>
<dbReference type="EMBL" id="UOFZ01000137">
    <property type="protein sequence ID" value="VAX13793.1"/>
    <property type="molecule type" value="Genomic_DNA"/>
</dbReference>
<evidence type="ECO:0000259" key="11">
    <source>
        <dbReference type="PROSITE" id="PS51898"/>
    </source>
</evidence>
<proteinExistence type="inferred from homology"/>
<dbReference type="Pfam" id="PF00589">
    <property type="entry name" value="Phage_integrase"/>
    <property type="match status" value="1"/>
</dbReference>
<keyword evidence="9" id="KW-0233">DNA recombination</keyword>
<dbReference type="SUPFAM" id="SSF56349">
    <property type="entry name" value="DNA breaking-rejoining enzymes"/>
    <property type="match status" value="1"/>
</dbReference>
<dbReference type="GO" id="GO:0009009">
    <property type="term" value="F:site-specific recombinase activity"/>
    <property type="evidence" value="ECO:0007669"/>
    <property type="project" value="InterPro"/>
</dbReference>
<comment type="similarity">
    <text evidence="2">Belongs to the 'phage' integrase family. XerD subfamily.</text>
</comment>
<name>A0A3B1BNN6_9ZZZZ</name>
<evidence type="ECO:0000256" key="4">
    <source>
        <dbReference type="ARBA" id="ARBA00022490"/>
    </source>
</evidence>
<evidence type="ECO:0000256" key="5">
    <source>
        <dbReference type="ARBA" id="ARBA00022618"/>
    </source>
</evidence>
<keyword evidence="5" id="KW-0132">Cell division</keyword>
<dbReference type="InterPro" id="IPR044068">
    <property type="entry name" value="CB"/>
</dbReference>
<dbReference type="PANTHER" id="PTHR30349:SF90">
    <property type="entry name" value="TYROSINE RECOMBINASE XERD"/>
    <property type="match status" value="1"/>
</dbReference>
<dbReference type="Gene3D" id="1.10.443.10">
    <property type="entry name" value="Intergrase catalytic core"/>
    <property type="match status" value="1"/>
</dbReference>
<dbReference type="InterPro" id="IPR002104">
    <property type="entry name" value="Integrase_catalytic"/>
</dbReference>
<keyword evidence="7" id="KW-0229">DNA integration</keyword>
<keyword evidence="10" id="KW-0131">Cell cycle</keyword>
<dbReference type="CDD" id="cd00798">
    <property type="entry name" value="INT_XerDC_C"/>
    <property type="match status" value="1"/>
</dbReference>
<accession>A0A3B1BNN6</accession>
<dbReference type="PROSITE" id="PS51898">
    <property type="entry name" value="TYR_RECOMBINASE"/>
    <property type="match status" value="1"/>
</dbReference>
<dbReference type="InterPro" id="IPR023009">
    <property type="entry name" value="Tyrosine_recombinase_XerC/XerD"/>
</dbReference>
<dbReference type="Gene3D" id="1.10.150.130">
    <property type="match status" value="1"/>
</dbReference>
<dbReference type="HAMAP" id="MF_01807">
    <property type="entry name" value="Recomb_XerD"/>
    <property type="match status" value="1"/>
</dbReference>
<dbReference type="AlphaFoldDB" id="A0A3B1BNN6"/>
<keyword evidence="6" id="KW-0159">Chromosome partition</keyword>
<evidence type="ECO:0000256" key="6">
    <source>
        <dbReference type="ARBA" id="ARBA00022829"/>
    </source>
</evidence>
<comment type="subcellular location">
    <subcellularLocation>
        <location evidence="1">Cytoplasm</location>
    </subcellularLocation>
</comment>
<reference evidence="13" key="1">
    <citation type="submission" date="2018-06" db="EMBL/GenBank/DDBJ databases">
        <authorList>
            <person name="Zhirakovskaya E."/>
        </authorList>
    </citation>
    <scope>NUCLEOTIDE SEQUENCE</scope>
</reference>
<evidence type="ECO:0000256" key="2">
    <source>
        <dbReference type="ARBA" id="ARBA00010450"/>
    </source>
</evidence>
<dbReference type="Pfam" id="PF02899">
    <property type="entry name" value="Phage_int_SAM_1"/>
    <property type="match status" value="1"/>
</dbReference>
<dbReference type="HAMAP" id="MF_01808">
    <property type="entry name" value="Recomb_XerC_XerD"/>
    <property type="match status" value="1"/>
</dbReference>
<feature type="domain" description="Tyr recombinase" evidence="11">
    <location>
        <begin position="110"/>
        <end position="293"/>
    </location>
</feature>
<dbReference type="InterPro" id="IPR004107">
    <property type="entry name" value="Integrase_SAM-like_N"/>
</dbReference>
<feature type="domain" description="Core-binding (CB)" evidence="12">
    <location>
        <begin position="2"/>
        <end position="89"/>
    </location>
</feature>
<dbReference type="NCBIfam" id="TIGR02225">
    <property type="entry name" value="recomb_XerD"/>
    <property type="match status" value="1"/>
</dbReference>
<dbReference type="PROSITE" id="PS51900">
    <property type="entry name" value="CB"/>
    <property type="match status" value="1"/>
</dbReference>
<dbReference type="NCBIfam" id="NF040815">
    <property type="entry name" value="recomb_XerA_Arch"/>
    <property type="match status" value="1"/>
</dbReference>
<evidence type="ECO:0000256" key="9">
    <source>
        <dbReference type="ARBA" id="ARBA00023172"/>
    </source>
</evidence>
<dbReference type="GO" id="GO:0005737">
    <property type="term" value="C:cytoplasm"/>
    <property type="evidence" value="ECO:0007669"/>
    <property type="project" value="UniProtKB-SubCell"/>
</dbReference>
<dbReference type="GO" id="GO:0003677">
    <property type="term" value="F:DNA binding"/>
    <property type="evidence" value="ECO:0007669"/>
    <property type="project" value="UniProtKB-KW"/>
</dbReference>
<evidence type="ECO:0000256" key="7">
    <source>
        <dbReference type="ARBA" id="ARBA00022908"/>
    </source>
</evidence>
<dbReference type="NCBIfam" id="NF001399">
    <property type="entry name" value="PRK00283.1"/>
    <property type="match status" value="1"/>
</dbReference>
<evidence type="ECO:0000256" key="1">
    <source>
        <dbReference type="ARBA" id="ARBA00004496"/>
    </source>
</evidence>
<evidence type="ECO:0000256" key="10">
    <source>
        <dbReference type="ARBA" id="ARBA00023306"/>
    </source>
</evidence>
<dbReference type="GO" id="GO:0007059">
    <property type="term" value="P:chromosome segregation"/>
    <property type="evidence" value="ECO:0007669"/>
    <property type="project" value="UniProtKB-KW"/>
</dbReference>
<sequence length="307" mass="35086">MNNADSIIDVFLDNLWMERGLSENTLSAYRRDLQQFEDWLGQQPEPHNLLDVSADDIYHYLDARYKRQISARSNARLISSLRNFYRYLYREKNIPADPTLLLDSPRQGRSLPKSLSEPDVETLLAAPDTTTLLGLRDRCMLEVLYACGLRVSELIGLKLAEINLRQGVLRINGKGDKQRLVPLGDEAIDWLEKYQAEARPQLLAGRQCEVLFVSRRGQGMTRQAFWHLIKRYAGSAGIDKPLSPHTLRHAFATHLLNNGADLRVVQMLLGHSDLSTTQIYTHVAKARLKNLHEVHHPRSELTCKTRV</sequence>
<evidence type="ECO:0000259" key="12">
    <source>
        <dbReference type="PROSITE" id="PS51900"/>
    </source>
</evidence>
<dbReference type="InterPro" id="IPR011932">
    <property type="entry name" value="Recomb_XerD"/>
</dbReference>
<keyword evidence="8" id="KW-0238">DNA-binding</keyword>
<evidence type="ECO:0000256" key="3">
    <source>
        <dbReference type="ARBA" id="ARBA00015810"/>
    </source>
</evidence>
<gene>
    <name evidence="13" type="ORF">MNBD_GAMMA24-551</name>
</gene>
<protein>
    <recommendedName>
        <fullName evidence="3">Tyrosine recombinase XerD</fullName>
    </recommendedName>
</protein>
<dbReference type="InterPro" id="IPR010998">
    <property type="entry name" value="Integrase_recombinase_N"/>
</dbReference>